<evidence type="ECO:0000313" key="2">
    <source>
        <dbReference type="Proteomes" id="UP000290289"/>
    </source>
</evidence>
<keyword evidence="2" id="KW-1185">Reference proteome</keyword>
<gene>
    <name evidence="1" type="ORF">DVH24_015561</name>
</gene>
<organism evidence="1 2">
    <name type="scientific">Malus domestica</name>
    <name type="common">Apple</name>
    <name type="synonym">Pyrus malus</name>
    <dbReference type="NCBI Taxonomy" id="3750"/>
    <lineage>
        <taxon>Eukaryota</taxon>
        <taxon>Viridiplantae</taxon>
        <taxon>Streptophyta</taxon>
        <taxon>Embryophyta</taxon>
        <taxon>Tracheophyta</taxon>
        <taxon>Spermatophyta</taxon>
        <taxon>Magnoliopsida</taxon>
        <taxon>eudicotyledons</taxon>
        <taxon>Gunneridae</taxon>
        <taxon>Pentapetalae</taxon>
        <taxon>rosids</taxon>
        <taxon>fabids</taxon>
        <taxon>Rosales</taxon>
        <taxon>Rosaceae</taxon>
        <taxon>Amygdaloideae</taxon>
        <taxon>Maleae</taxon>
        <taxon>Malus</taxon>
    </lineage>
</organism>
<sequence>MASSSVQPASIAIYNSYIKPPMIIIHNKEECDLFFTKASEIVFSPLSSSLYQDPPLVYRFGSEIPHFRLHKGGVDFLQPFLMQSYSNVSPDHHQL</sequence>
<protein>
    <submittedName>
        <fullName evidence="1">Uncharacterized protein</fullName>
    </submittedName>
</protein>
<name>A0A498HIW6_MALDO</name>
<dbReference type="EMBL" id="RDQH01000342">
    <property type="protein sequence ID" value="RXH70939.1"/>
    <property type="molecule type" value="Genomic_DNA"/>
</dbReference>
<dbReference type="AlphaFoldDB" id="A0A498HIW6"/>
<dbReference type="Proteomes" id="UP000290289">
    <property type="component" value="Chromosome 16"/>
</dbReference>
<accession>A0A498HIW6</accession>
<comment type="caution">
    <text evidence="1">The sequence shown here is derived from an EMBL/GenBank/DDBJ whole genome shotgun (WGS) entry which is preliminary data.</text>
</comment>
<evidence type="ECO:0000313" key="1">
    <source>
        <dbReference type="EMBL" id="RXH70939.1"/>
    </source>
</evidence>
<proteinExistence type="predicted"/>
<reference evidence="1 2" key="1">
    <citation type="submission" date="2018-10" db="EMBL/GenBank/DDBJ databases">
        <title>A high-quality apple genome assembly.</title>
        <authorList>
            <person name="Hu J."/>
        </authorList>
    </citation>
    <scope>NUCLEOTIDE SEQUENCE [LARGE SCALE GENOMIC DNA]</scope>
    <source>
        <strain evidence="2">cv. HFTH1</strain>
        <tissue evidence="1">Young leaf</tissue>
    </source>
</reference>